<sequence length="355" mass="39810">MEEVIIPAGKSLRYRCGVEGCSSVNRHFSVISIWEHLASHFAKKNGNRHYNYRCQSCGMHFYNLGMADSCRCPKKTDGRFESIRLDLSSAAIRHDVFFSSYYKRYAIPVLVNDNDASVSRHAPTKPDFQRKPSNTKTSQPPPKIPTERSRTPRSSEDPEDSRGMNWPMMRSPSMYADGTPRTPREDDEEEEAEPAYVRAMRSRCQSRAGSPTDMENAGNESAVNSAPPSTNGSQERVSLSQAVENVSKRDTFAWPPPEPTPELLTLSAVRNEPTTSSGHRQDSTPSASEHISPPEPARSQNFKQSSANDGLAQISQADDHFESKASGANSCKFLYSFCRKWPMMRIRFPVEFLSD</sequence>
<feature type="compositionally biased region" description="Polar residues" evidence="1">
    <location>
        <begin position="298"/>
        <end position="316"/>
    </location>
</feature>
<feature type="compositionally biased region" description="Basic and acidic residues" evidence="1">
    <location>
        <begin position="145"/>
        <end position="162"/>
    </location>
</feature>
<comment type="caution">
    <text evidence="2">The sequence shown here is derived from an EMBL/GenBank/DDBJ whole genome shotgun (WGS) entry which is preliminary data.</text>
</comment>
<reference evidence="2 3" key="1">
    <citation type="submission" date="2019-10" db="EMBL/GenBank/DDBJ databases">
        <title>Assembly and Annotation for the nematode Trichostrongylus colubriformis.</title>
        <authorList>
            <person name="Martin J."/>
        </authorList>
    </citation>
    <scope>NUCLEOTIDE SEQUENCE [LARGE SCALE GENOMIC DNA]</scope>
    <source>
        <strain evidence="2">G859</strain>
        <tissue evidence="2">Whole worm</tissue>
    </source>
</reference>
<accession>A0AAN8FSW2</accession>
<dbReference type="EMBL" id="WIXE01013252">
    <property type="protein sequence ID" value="KAK5975253.1"/>
    <property type="molecule type" value="Genomic_DNA"/>
</dbReference>
<feature type="compositionally biased region" description="Polar residues" evidence="1">
    <location>
        <begin position="272"/>
        <end position="289"/>
    </location>
</feature>
<evidence type="ECO:0000256" key="1">
    <source>
        <dbReference type="SAM" id="MobiDB-lite"/>
    </source>
</evidence>
<proteinExistence type="predicted"/>
<dbReference type="AlphaFoldDB" id="A0AAN8FSW2"/>
<evidence type="ECO:0000313" key="2">
    <source>
        <dbReference type="EMBL" id="KAK5975253.1"/>
    </source>
</evidence>
<dbReference type="Proteomes" id="UP001331761">
    <property type="component" value="Unassembled WGS sequence"/>
</dbReference>
<organism evidence="2 3">
    <name type="scientific">Trichostrongylus colubriformis</name>
    <name type="common">Black scour worm</name>
    <dbReference type="NCBI Taxonomy" id="6319"/>
    <lineage>
        <taxon>Eukaryota</taxon>
        <taxon>Metazoa</taxon>
        <taxon>Ecdysozoa</taxon>
        <taxon>Nematoda</taxon>
        <taxon>Chromadorea</taxon>
        <taxon>Rhabditida</taxon>
        <taxon>Rhabditina</taxon>
        <taxon>Rhabditomorpha</taxon>
        <taxon>Strongyloidea</taxon>
        <taxon>Trichostrongylidae</taxon>
        <taxon>Trichostrongylus</taxon>
    </lineage>
</organism>
<feature type="region of interest" description="Disordered" evidence="1">
    <location>
        <begin position="117"/>
        <end position="324"/>
    </location>
</feature>
<name>A0AAN8FSW2_TRICO</name>
<keyword evidence="3" id="KW-1185">Reference proteome</keyword>
<feature type="compositionally biased region" description="Polar residues" evidence="1">
    <location>
        <begin position="218"/>
        <end position="244"/>
    </location>
</feature>
<evidence type="ECO:0000313" key="3">
    <source>
        <dbReference type="Proteomes" id="UP001331761"/>
    </source>
</evidence>
<gene>
    <name evidence="2" type="ORF">GCK32_009750</name>
</gene>
<protein>
    <submittedName>
        <fullName evidence="2">Uncharacterized protein</fullName>
    </submittedName>
</protein>